<organism evidence="2 3">
    <name type="scientific">Aspergillus pseudoustus</name>
    <dbReference type="NCBI Taxonomy" id="1810923"/>
    <lineage>
        <taxon>Eukaryota</taxon>
        <taxon>Fungi</taxon>
        <taxon>Dikarya</taxon>
        <taxon>Ascomycota</taxon>
        <taxon>Pezizomycotina</taxon>
        <taxon>Eurotiomycetes</taxon>
        <taxon>Eurotiomycetidae</taxon>
        <taxon>Eurotiales</taxon>
        <taxon>Aspergillaceae</taxon>
        <taxon>Aspergillus</taxon>
        <taxon>Aspergillus subgen. Nidulantes</taxon>
    </lineage>
</organism>
<dbReference type="EMBL" id="JBFXLU010000173">
    <property type="protein sequence ID" value="KAL2836713.1"/>
    <property type="molecule type" value="Genomic_DNA"/>
</dbReference>
<dbReference type="Proteomes" id="UP001610446">
    <property type="component" value="Unassembled WGS sequence"/>
</dbReference>
<evidence type="ECO:0000256" key="1">
    <source>
        <dbReference type="SAM" id="MobiDB-lite"/>
    </source>
</evidence>
<reference evidence="2 3" key="1">
    <citation type="submission" date="2024-07" db="EMBL/GenBank/DDBJ databases">
        <title>Section-level genome sequencing and comparative genomics of Aspergillus sections Usti and Cavernicolus.</title>
        <authorList>
            <consortium name="Lawrence Berkeley National Laboratory"/>
            <person name="Nybo J.L."/>
            <person name="Vesth T.C."/>
            <person name="Theobald S."/>
            <person name="Frisvad J.C."/>
            <person name="Larsen T.O."/>
            <person name="Kjaerboelling I."/>
            <person name="Rothschild-Mancinelli K."/>
            <person name="Lyhne E.K."/>
            <person name="Kogle M.E."/>
            <person name="Barry K."/>
            <person name="Clum A."/>
            <person name="Na H."/>
            <person name="Ledsgaard L."/>
            <person name="Lin J."/>
            <person name="Lipzen A."/>
            <person name="Kuo A."/>
            <person name="Riley R."/>
            <person name="Mondo S."/>
            <person name="Labutti K."/>
            <person name="Haridas S."/>
            <person name="Pangalinan J."/>
            <person name="Salamov A.A."/>
            <person name="Simmons B.A."/>
            <person name="Magnuson J.K."/>
            <person name="Chen J."/>
            <person name="Drula E."/>
            <person name="Henrissat B."/>
            <person name="Wiebenga A."/>
            <person name="Lubbers R.J."/>
            <person name="Gomes A.C."/>
            <person name="Makela M.R."/>
            <person name="Stajich J."/>
            <person name="Grigoriev I.V."/>
            <person name="Mortensen U.H."/>
            <person name="De Vries R.P."/>
            <person name="Baker S.E."/>
            <person name="Andersen M.R."/>
        </authorList>
    </citation>
    <scope>NUCLEOTIDE SEQUENCE [LARGE SCALE GENOMIC DNA]</scope>
    <source>
        <strain evidence="2 3">CBS 123904</strain>
    </source>
</reference>
<accession>A0ABR4JCJ3</accession>
<name>A0ABR4JCJ3_9EURO</name>
<feature type="compositionally biased region" description="Low complexity" evidence="1">
    <location>
        <begin position="128"/>
        <end position="139"/>
    </location>
</feature>
<keyword evidence="3" id="KW-1185">Reference proteome</keyword>
<sequence>MELRHIYIRLAYRSHKRLSSNSHQDHLRSFHSAAITAMDRRKLDLSPLPQMNMDKLSKATGAPSHSFPTRRTISEDCTGLSDTSRPHKYHCLRKEAQRHGNPHLEHLMRSAPPPQPSRSQDIPAHNVQQADQDMAALDQKVSSLPPRTSRTRSGRTRRGPFKDERKRRKKISLTRFKGACSRCRELRIRCEPDIKNLGGECLSCQHHFKTLGTRKPPCRRD</sequence>
<proteinExistence type="predicted"/>
<feature type="region of interest" description="Disordered" evidence="1">
    <location>
        <begin position="104"/>
        <end position="169"/>
    </location>
</feature>
<gene>
    <name evidence="2" type="ORF">BJY01DRAFT_52665</name>
</gene>
<evidence type="ECO:0008006" key="4">
    <source>
        <dbReference type="Google" id="ProtNLM"/>
    </source>
</evidence>
<evidence type="ECO:0000313" key="3">
    <source>
        <dbReference type="Proteomes" id="UP001610446"/>
    </source>
</evidence>
<comment type="caution">
    <text evidence="2">The sequence shown here is derived from an EMBL/GenBank/DDBJ whole genome shotgun (WGS) entry which is preliminary data.</text>
</comment>
<protein>
    <recommendedName>
        <fullName evidence="4">Zn(2)-C6 fungal-type domain-containing protein</fullName>
    </recommendedName>
</protein>
<feature type="region of interest" description="Disordered" evidence="1">
    <location>
        <begin position="58"/>
        <end position="85"/>
    </location>
</feature>
<evidence type="ECO:0000313" key="2">
    <source>
        <dbReference type="EMBL" id="KAL2836713.1"/>
    </source>
</evidence>
<feature type="compositionally biased region" description="Basic residues" evidence="1">
    <location>
        <begin position="149"/>
        <end position="169"/>
    </location>
</feature>